<feature type="transmembrane region" description="Helical" evidence="3">
    <location>
        <begin position="459"/>
        <end position="483"/>
    </location>
</feature>
<evidence type="ECO:0000313" key="4">
    <source>
        <dbReference type="EMBL" id="ERG91189.1"/>
    </source>
</evidence>
<dbReference type="GO" id="GO:0042910">
    <property type="term" value="F:xenobiotic transmembrane transporter activity"/>
    <property type="evidence" value="ECO:0007669"/>
    <property type="project" value="InterPro"/>
</dbReference>
<keyword evidence="3" id="KW-0812">Transmembrane</keyword>
<feature type="compositionally biased region" description="Acidic residues" evidence="2">
    <location>
        <begin position="62"/>
        <end position="73"/>
    </location>
</feature>
<feature type="transmembrane region" description="Helical" evidence="3">
    <location>
        <begin position="397"/>
        <end position="416"/>
    </location>
</feature>
<feature type="transmembrane region" description="Helical" evidence="3">
    <location>
        <begin position="520"/>
        <end position="542"/>
    </location>
</feature>
<dbReference type="AlphaFoldDB" id="U1MN11"/>
<evidence type="ECO:0000256" key="3">
    <source>
        <dbReference type="SAM" id="Phobius"/>
    </source>
</evidence>
<feature type="transmembrane region" description="Helical" evidence="3">
    <location>
        <begin position="89"/>
        <end position="107"/>
    </location>
</feature>
<dbReference type="InterPro" id="IPR002528">
    <property type="entry name" value="MATE_fam"/>
</dbReference>
<dbReference type="GO" id="GO:0015297">
    <property type="term" value="F:antiporter activity"/>
    <property type="evidence" value="ECO:0007669"/>
    <property type="project" value="InterPro"/>
</dbReference>
<sequence length="564" mass="58725">MTDVDDGNDHDHDKQRRQSEGDSNGVDKHAAETPHDNSQQDHTGVSTNTDSPKTKQHPTENQSEDGDLSDSADDTIPTMESETEISADRHWIVSMLAAFGVFLTTMLDRAGIIEQTRLRATVDLAWPRIITGFAIMSKRTVDLAIVGIAVGTDAVAGLTVANAFWMVAKFVFIGLAGGTLSLVSQNYGGDRADRATTVVYISFIIAIGIGVVVVPAFVIAAEDLIALVEENPTVVSLGAAYLAVVAPGLFFEGINMIGSRTYAGVGDTVTPMLFRATGGVLNIVLSAVLVFGTGLGVVGAALGTTIATAAVAVAFGWGLIGQNDDSWTACPISIDHTAALEWDLTREVIEVSAPLIARRVAQGIVVFPLLAIASTFGPITVAAVGVARQIRELLNSFTWGFSIASSTLVGQALGGGDESLATDYGREITLLSLIIYLGATSVVIAFARPIASVFVGADAIALTATFIGVAGLSAIATGIDGSVTGALRGAGDTRIPFVTTLIGLYAVALPIAWVGTVTSLGATALLGALLAEKIVPMILNGVRFRTGTWKRISRSYRPGPDPSD</sequence>
<feature type="transmembrane region" description="Helical" evidence="3">
    <location>
        <begin position="199"/>
        <end position="221"/>
    </location>
</feature>
<dbReference type="InterPro" id="IPR050222">
    <property type="entry name" value="MATE_MdtK"/>
</dbReference>
<feature type="transmembrane region" description="Helical" evidence="3">
    <location>
        <begin position="495"/>
        <end position="514"/>
    </location>
</feature>
<evidence type="ECO:0000313" key="5">
    <source>
        <dbReference type="Proteomes" id="UP000030649"/>
    </source>
</evidence>
<feature type="region of interest" description="Disordered" evidence="2">
    <location>
        <begin position="1"/>
        <end position="75"/>
    </location>
</feature>
<feature type="transmembrane region" description="Helical" evidence="3">
    <location>
        <begin position="272"/>
        <end position="291"/>
    </location>
</feature>
<dbReference type="Pfam" id="PF01554">
    <property type="entry name" value="MatE"/>
    <property type="match status" value="2"/>
</dbReference>
<dbReference type="GO" id="GO:0016020">
    <property type="term" value="C:membrane"/>
    <property type="evidence" value="ECO:0007669"/>
    <property type="project" value="InterPro"/>
</dbReference>
<dbReference type="PANTHER" id="PTHR43298">
    <property type="entry name" value="MULTIDRUG RESISTANCE PROTEIN NORM-RELATED"/>
    <property type="match status" value="1"/>
</dbReference>
<dbReference type="HOGENOM" id="CLU_012893_5_3_2"/>
<accession>U1MN11</accession>
<keyword evidence="3" id="KW-1133">Transmembrane helix</keyword>
<proteinExistence type="predicted"/>
<gene>
    <name evidence="4" type="ORF">J07HQW1_01221</name>
</gene>
<evidence type="ECO:0000256" key="2">
    <source>
        <dbReference type="SAM" id="MobiDB-lite"/>
    </source>
</evidence>
<dbReference type="CDD" id="cd13137">
    <property type="entry name" value="MATE_NorM_like"/>
    <property type="match status" value="1"/>
</dbReference>
<reference evidence="4 5" key="1">
    <citation type="journal article" date="2013" name="PLoS ONE">
        <title>Assembly-driven community genomics of a hypersaline microbial ecosystem.</title>
        <authorList>
            <person name="Podell S."/>
            <person name="Ugalde J.A."/>
            <person name="Narasingarao P."/>
            <person name="Banfield J.F."/>
            <person name="Heidelberg K.B."/>
            <person name="Allen E.E."/>
        </authorList>
    </citation>
    <scope>NUCLEOTIDE SEQUENCE [LARGE SCALE GENOMIC DNA]</scope>
    <source>
        <strain evidence="5">J07HQW1</strain>
    </source>
</reference>
<feature type="transmembrane region" description="Helical" evidence="3">
    <location>
        <begin position="364"/>
        <end position="385"/>
    </location>
</feature>
<protein>
    <submittedName>
        <fullName evidence="4">Putative efflux protein, MATE family</fullName>
    </submittedName>
</protein>
<feature type="transmembrane region" description="Helical" evidence="3">
    <location>
        <begin position="233"/>
        <end position="251"/>
    </location>
</feature>
<feature type="compositionally biased region" description="Basic and acidic residues" evidence="2">
    <location>
        <begin position="7"/>
        <end position="39"/>
    </location>
</feature>
<dbReference type="PANTHER" id="PTHR43298:SF2">
    <property type="entry name" value="FMN_FAD EXPORTER YEEO-RELATED"/>
    <property type="match status" value="1"/>
</dbReference>
<dbReference type="EMBL" id="KE356560">
    <property type="protein sequence ID" value="ERG91189.1"/>
    <property type="molecule type" value="Genomic_DNA"/>
</dbReference>
<keyword evidence="1" id="KW-0813">Transport</keyword>
<feature type="transmembrane region" description="Helical" evidence="3">
    <location>
        <begin position="297"/>
        <end position="320"/>
    </location>
</feature>
<name>U1MN11_9EURY</name>
<dbReference type="NCBIfam" id="TIGR00797">
    <property type="entry name" value="matE"/>
    <property type="match status" value="1"/>
</dbReference>
<keyword evidence="3" id="KW-0472">Membrane</keyword>
<feature type="transmembrane region" description="Helical" evidence="3">
    <location>
        <begin position="170"/>
        <end position="187"/>
    </location>
</feature>
<feature type="transmembrane region" description="Helical" evidence="3">
    <location>
        <begin position="428"/>
        <end position="447"/>
    </location>
</feature>
<organism evidence="4 5">
    <name type="scientific">Haloquadratum walsbyi J07HQW1</name>
    <dbReference type="NCBI Taxonomy" id="1238424"/>
    <lineage>
        <taxon>Archaea</taxon>
        <taxon>Methanobacteriati</taxon>
        <taxon>Methanobacteriota</taxon>
        <taxon>Stenosarchaea group</taxon>
        <taxon>Halobacteria</taxon>
        <taxon>Halobacteriales</taxon>
        <taxon>Haloferacaceae</taxon>
        <taxon>Haloquadratum</taxon>
    </lineage>
</organism>
<dbReference type="Proteomes" id="UP000030649">
    <property type="component" value="Unassembled WGS sequence"/>
</dbReference>
<feature type="compositionally biased region" description="Polar residues" evidence="2">
    <location>
        <begin position="40"/>
        <end position="51"/>
    </location>
</feature>
<feature type="transmembrane region" description="Helical" evidence="3">
    <location>
        <begin position="143"/>
        <end position="164"/>
    </location>
</feature>
<evidence type="ECO:0000256" key="1">
    <source>
        <dbReference type="ARBA" id="ARBA00022448"/>
    </source>
</evidence>
<dbReference type="STRING" id="1238424.J07HQW1_01221"/>